<dbReference type="STRING" id="136037.A0A067QQ12"/>
<dbReference type="EMBL" id="KK853149">
    <property type="protein sequence ID" value="KDR10640.1"/>
    <property type="molecule type" value="Genomic_DNA"/>
</dbReference>
<accession>A0A067QQ12</accession>
<comment type="subcellular location">
    <subcellularLocation>
        <location evidence="1">Nucleus</location>
    </subcellularLocation>
</comment>
<evidence type="ECO:0000256" key="5">
    <source>
        <dbReference type="PROSITE-ProRule" id="PRU00221"/>
    </source>
</evidence>
<keyword evidence="3" id="KW-0677">Repeat</keyword>
<evidence type="ECO:0000313" key="6">
    <source>
        <dbReference type="EMBL" id="KDR10640.1"/>
    </source>
</evidence>
<dbReference type="InParanoid" id="A0A067QQ12"/>
<dbReference type="OMA" id="HDGDVMD"/>
<gene>
    <name evidence="6" type="ORF">L798_14316</name>
</gene>
<dbReference type="InterPro" id="IPR015943">
    <property type="entry name" value="WD40/YVTN_repeat-like_dom_sf"/>
</dbReference>
<evidence type="ECO:0000256" key="4">
    <source>
        <dbReference type="ARBA" id="ARBA00023242"/>
    </source>
</evidence>
<dbReference type="FunCoup" id="A0A067QQ12">
    <property type="interactions" value="1807"/>
</dbReference>
<dbReference type="InterPro" id="IPR019775">
    <property type="entry name" value="WD40_repeat_CS"/>
</dbReference>
<dbReference type="InterPro" id="IPR001680">
    <property type="entry name" value="WD40_rpt"/>
</dbReference>
<keyword evidence="7" id="KW-1185">Reference proteome</keyword>
<keyword evidence="4" id="KW-0539">Nucleus</keyword>
<name>A0A067QQ12_ZOONE</name>
<evidence type="ECO:0000313" key="7">
    <source>
        <dbReference type="Proteomes" id="UP000027135"/>
    </source>
</evidence>
<dbReference type="AlphaFoldDB" id="A0A067QQ12"/>
<sequence>MEDKVHGAFVGEKINKVRWKPKDLIESDIFLTGSWDNETNQLVLWLYPPNEDDADIYPCTIGTHPHDGDVTELKFINSNTFVVSSSVGSVKLLKIDNKEPHLAEFKEMVSWDNIHYFSFGGSSPCTGLACFEEDIVSVGEDGRLLLLTARQKKPVRRIEGADSCSLRCVCFLKHNEVLTGNLRGQMKVWDLKSSTDKPASTFMLSGEQIGASCVMHHPTQRHMVLAGGEDGSLTVWDLRHNTFPVTLLSAHSDTVSELQFHPDRPEHLFTCSTSGEVWHWNTSSMSRHARLGTTDFPRDENPWLNSDVAKHRLEVFTLMPQLHKPVNSLDVNMNRIVCGCDNEAVYVFKNVVL</sequence>
<keyword evidence="2 5" id="KW-0853">WD repeat</keyword>
<dbReference type="GO" id="GO:0031080">
    <property type="term" value="C:nuclear pore outer ring"/>
    <property type="evidence" value="ECO:0007669"/>
    <property type="project" value="TreeGrafter"/>
</dbReference>
<dbReference type="OrthoDB" id="9890280at2759"/>
<dbReference type="Proteomes" id="UP000027135">
    <property type="component" value="Unassembled WGS sequence"/>
</dbReference>
<evidence type="ECO:0000256" key="3">
    <source>
        <dbReference type="ARBA" id="ARBA00022737"/>
    </source>
</evidence>
<dbReference type="PANTHER" id="PTHR22652:SF0">
    <property type="entry name" value="NUCLEOPORIN NUP43"/>
    <property type="match status" value="1"/>
</dbReference>
<dbReference type="SUPFAM" id="SSF50978">
    <property type="entry name" value="WD40 repeat-like"/>
    <property type="match status" value="1"/>
</dbReference>
<organism evidence="6 7">
    <name type="scientific">Zootermopsis nevadensis</name>
    <name type="common">Dampwood termite</name>
    <dbReference type="NCBI Taxonomy" id="136037"/>
    <lineage>
        <taxon>Eukaryota</taxon>
        <taxon>Metazoa</taxon>
        <taxon>Ecdysozoa</taxon>
        <taxon>Arthropoda</taxon>
        <taxon>Hexapoda</taxon>
        <taxon>Insecta</taxon>
        <taxon>Pterygota</taxon>
        <taxon>Neoptera</taxon>
        <taxon>Polyneoptera</taxon>
        <taxon>Dictyoptera</taxon>
        <taxon>Blattodea</taxon>
        <taxon>Blattoidea</taxon>
        <taxon>Termitoidae</taxon>
        <taxon>Termopsidae</taxon>
        <taxon>Zootermopsis</taxon>
    </lineage>
</organism>
<evidence type="ECO:0000256" key="1">
    <source>
        <dbReference type="ARBA" id="ARBA00004123"/>
    </source>
</evidence>
<dbReference type="Pfam" id="PF00400">
    <property type="entry name" value="WD40"/>
    <property type="match status" value="2"/>
</dbReference>
<dbReference type="PROSITE" id="PS50082">
    <property type="entry name" value="WD_REPEATS_2"/>
    <property type="match status" value="2"/>
</dbReference>
<dbReference type="PROSITE" id="PS00678">
    <property type="entry name" value="WD_REPEATS_1"/>
    <property type="match status" value="1"/>
</dbReference>
<feature type="repeat" description="WD" evidence="5">
    <location>
        <begin position="248"/>
        <end position="290"/>
    </location>
</feature>
<proteinExistence type="predicted"/>
<evidence type="ECO:0000256" key="2">
    <source>
        <dbReference type="ARBA" id="ARBA00022574"/>
    </source>
</evidence>
<dbReference type="SMART" id="SM00320">
    <property type="entry name" value="WD40"/>
    <property type="match status" value="5"/>
</dbReference>
<dbReference type="PANTHER" id="PTHR22652">
    <property type="entry name" value="NUCLEOPORIN NUP43"/>
    <property type="match status" value="1"/>
</dbReference>
<dbReference type="eggNOG" id="KOG4714">
    <property type="taxonomic scope" value="Eukaryota"/>
</dbReference>
<feature type="repeat" description="WD" evidence="5">
    <location>
        <begin position="204"/>
        <end position="246"/>
    </location>
</feature>
<dbReference type="Gene3D" id="2.130.10.10">
    <property type="entry name" value="YVTN repeat-like/Quinoprotein amine dehydrogenase"/>
    <property type="match status" value="1"/>
</dbReference>
<reference evidence="6 7" key="1">
    <citation type="journal article" date="2014" name="Nat. Commun.">
        <title>Molecular traces of alternative social organization in a termite genome.</title>
        <authorList>
            <person name="Terrapon N."/>
            <person name="Li C."/>
            <person name="Robertson H.M."/>
            <person name="Ji L."/>
            <person name="Meng X."/>
            <person name="Booth W."/>
            <person name="Chen Z."/>
            <person name="Childers C.P."/>
            <person name="Glastad K.M."/>
            <person name="Gokhale K."/>
            <person name="Gowin J."/>
            <person name="Gronenberg W."/>
            <person name="Hermansen R.A."/>
            <person name="Hu H."/>
            <person name="Hunt B.G."/>
            <person name="Huylmans A.K."/>
            <person name="Khalil S.M."/>
            <person name="Mitchell R.D."/>
            <person name="Munoz-Torres M.C."/>
            <person name="Mustard J.A."/>
            <person name="Pan H."/>
            <person name="Reese J.T."/>
            <person name="Scharf M.E."/>
            <person name="Sun F."/>
            <person name="Vogel H."/>
            <person name="Xiao J."/>
            <person name="Yang W."/>
            <person name="Yang Z."/>
            <person name="Yang Z."/>
            <person name="Zhou J."/>
            <person name="Zhu J."/>
            <person name="Brent C.S."/>
            <person name="Elsik C.G."/>
            <person name="Goodisman M.A."/>
            <person name="Liberles D.A."/>
            <person name="Roe R.M."/>
            <person name="Vargo E.L."/>
            <person name="Vilcinskas A."/>
            <person name="Wang J."/>
            <person name="Bornberg-Bauer E."/>
            <person name="Korb J."/>
            <person name="Zhang G."/>
            <person name="Liebig J."/>
        </authorList>
    </citation>
    <scope>NUCLEOTIDE SEQUENCE [LARGE SCALE GENOMIC DNA]</scope>
    <source>
        <tissue evidence="6">Whole organism</tissue>
    </source>
</reference>
<protein>
    <submittedName>
        <fullName evidence="6">Nucleoporin Nup43</fullName>
    </submittedName>
</protein>
<dbReference type="InterPro" id="IPR036322">
    <property type="entry name" value="WD40_repeat_dom_sf"/>
</dbReference>